<evidence type="ECO:0000313" key="4">
    <source>
        <dbReference type="Proteomes" id="UP001596417"/>
    </source>
</evidence>
<evidence type="ECO:0000256" key="1">
    <source>
        <dbReference type="SAM" id="MobiDB-lite"/>
    </source>
</evidence>
<evidence type="ECO:0000313" key="2">
    <source>
        <dbReference type="EMBL" id="MFC7191855.1"/>
    </source>
</evidence>
<dbReference type="EMBL" id="JBHTAX010000002">
    <property type="protein sequence ID" value="MFC7192007.1"/>
    <property type="molecule type" value="Genomic_DNA"/>
</dbReference>
<evidence type="ECO:0000313" key="3">
    <source>
        <dbReference type="EMBL" id="MFC7192007.1"/>
    </source>
</evidence>
<organism evidence="2 4">
    <name type="scientific">Halocatena marina</name>
    <dbReference type="NCBI Taxonomy" id="2934937"/>
    <lineage>
        <taxon>Archaea</taxon>
        <taxon>Methanobacteriati</taxon>
        <taxon>Methanobacteriota</taxon>
        <taxon>Stenosarchaea group</taxon>
        <taxon>Halobacteria</taxon>
        <taxon>Halobacteriales</taxon>
        <taxon>Natronomonadaceae</taxon>
        <taxon>Halocatena</taxon>
    </lineage>
</organism>
<reference evidence="2" key="1">
    <citation type="journal article" date="2014" name="Int. J. Syst. Evol. Microbiol.">
        <title>Complete genome sequence of Corynebacterium casei LMG S-19264T (=DSM 44701T), isolated from a smear-ripened cheese.</title>
        <authorList>
            <consortium name="US DOE Joint Genome Institute (JGI-PGF)"/>
            <person name="Walter F."/>
            <person name="Albersmeier A."/>
            <person name="Kalinowski J."/>
            <person name="Ruckert C."/>
        </authorList>
    </citation>
    <scope>NUCLEOTIDE SEQUENCE [LARGE SCALE GENOMIC DNA]</scope>
    <source>
        <strain evidence="2">NBRC 107106</strain>
    </source>
</reference>
<protein>
    <recommendedName>
        <fullName evidence="5">HK97 gp10 family phage protein</fullName>
    </recommendedName>
</protein>
<evidence type="ECO:0008006" key="5">
    <source>
        <dbReference type="Google" id="ProtNLM"/>
    </source>
</evidence>
<proteinExistence type="predicted"/>
<dbReference type="Proteomes" id="UP001596417">
    <property type="component" value="Unassembled WGS sequence"/>
</dbReference>
<reference evidence="4" key="2">
    <citation type="journal article" date="2019" name="Int. J. Syst. Evol. Microbiol.">
        <title>The Global Catalogue of Microorganisms (GCM) 10K type strain sequencing project: providing services to taxonomists for standard genome sequencing and annotation.</title>
        <authorList>
            <consortium name="The Broad Institute Genomics Platform"/>
            <consortium name="The Broad Institute Genome Sequencing Center for Infectious Disease"/>
            <person name="Wu L."/>
            <person name="Ma J."/>
        </authorList>
    </citation>
    <scope>NUCLEOTIDE SEQUENCE [LARGE SCALE GENOMIC DNA]</scope>
    <source>
        <strain evidence="4">RDMS1</strain>
    </source>
</reference>
<keyword evidence="4" id="KW-1185">Reference proteome</keyword>
<dbReference type="EMBL" id="JBHTAX010000001">
    <property type="protein sequence ID" value="MFC7191855.1"/>
    <property type="molecule type" value="Genomic_DNA"/>
</dbReference>
<accession>A0ABD5YRB6</accession>
<dbReference type="AlphaFoldDB" id="A0ABD5YRB6"/>
<reference evidence="2" key="3">
    <citation type="submission" date="2024-09" db="EMBL/GenBank/DDBJ databases">
        <authorList>
            <person name="Sun Q."/>
        </authorList>
    </citation>
    <scope>NUCLEOTIDE SEQUENCE</scope>
    <source>
        <strain evidence="2">NBRC 107106</strain>
    </source>
</reference>
<name>A0ABD5YRB6_9EURY</name>
<dbReference type="RefSeq" id="WP_264822315.1">
    <property type="nucleotide sequence ID" value="NZ_CP110249.1"/>
</dbReference>
<comment type="caution">
    <text evidence="2">The sequence shown here is derived from an EMBL/GenBank/DDBJ whole genome shotgun (WGS) entry which is preliminary data.</text>
</comment>
<sequence length="131" mass="14540">MGNLSGSVEVSGKDIADNIREQIDKGVENAADEIARNVLDVQKHEIRKEGAVWRHHLIEGFEDTVIEFSDHTIVSVTNVSDHALSQDRGVSGTKKKRDTDLEYTDKGPPVESLIPWIQDNLDVSKSQTFNG</sequence>
<feature type="region of interest" description="Disordered" evidence="1">
    <location>
        <begin position="84"/>
        <end position="108"/>
    </location>
</feature>
<gene>
    <name evidence="2" type="ORF">ACFQL7_20095</name>
    <name evidence="3" type="ORF">ACFQL7_20870</name>
</gene>
<dbReference type="GeneID" id="76201645"/>